<accession>A0AAW1EI09</accession>
<reference evidence="1 2" key="1">
    <citation type="journal article" date="2024" name="Genome Biol. Evol.">
        <title>Chromosome-level genome assembly of the viviparous eelpout Zoarces viviparus.</title>
        <authorList>
            <person name="Fuhrmann N."/>
            <person name="Brasseur M.V."/>
            <person name="Bakowski C.E."/>
            <person name="Podsiadlowski L."/>
            <person name="Prost S."/>
            <person name="Krehenwinkel H."/>
            <person name="Mayer C."/>
        </authorList>
    </citation>
    <scope>NUCLEOTIDE SEQUENCE [LARGE SCALE GENOMIC DNA]</scope>
    <source>
        <strain evidence="1">NO-MEL_2022_Ind0_liver</strain>
    </source>
</reference>
<dbReference type="EMBL" id="JBCEZU010000221">
    <property type="protein sequence ID" value="KAK9522184.1"/>
    <property type="molecule type" value="Genomic_DNA"/>
</dbReference>
<dbReference type="AlphaFoldDB" id="A0AAW1EI09"/>
<protein>
    <submittedName>
        <fullName evidence="1">Uncharacterized protein</fullName>
    </submittedName>
</protein>
<evidence type="ECO:0000313" key="2">
    <source>
        <dbReference type="Proteomes" id="UP001488805"/>
    </source>
</evidence>
<dbReference type="Proteomes" id="UP001488805">
    <property type="component" value="Unassembled WGS sequence"/>
</dbReference>
<organism evidence="1 2">
    <name type="scientific">Zoarces viviparus</name>
    <name type="common">Viviparous eelpout</name>
    <name type="synonym">Blennius viviparus</name>
    <dbReference type="NCBI Taxonomy" id="48416"/>
    <lineage>
        <taxon>Eukaryota</taxon>
        <taxon>Metazoa</taxon>
        <taxon>Chordata</taxon>
        <taxon>Craniata</taxon>
        <taxon>Vertebrata</taxon>
        <taxon>Euteleostomi</taxon>
        <taxon>Actinopterygii</taxon>
        <taxon>Neopterygii</taxon>
        <taxon>Teleostei</taxon>
        <taxon>Neoteleostei</taxon>
        <taxon>Acanthomorphata</taxon>
        <taxon>Eupercaria</taxon>
        <taxon>Perciformes</taxon>
        <taxon>Cottioidei</taxon>
        <taxon>Zoarcales</taxon>
        <taxon>Zoarcidae</taxon>
        <taxon>Zoarcinae</taxon>
        <taxon>Zoarces</taxon>
    </lineage>
</organism>
<evidence type="ECO:0000313" key="1">
    <source>
        <dbReference type="EMBL" id="KAK9522184.1"/>
    </source>
</evidence>
<keyword evidence="2" id="KW-1185">Reference proteome</keyword>
<proteinExistence type="predicted"/>
<sequence length="84" mass="8950">MPRGVFDGPPAMEECCSLALPPRPKKPPELWNATQAAAAARPAGMGLEHRPILPLLPSPISLPPCPLGVDNMEATFVQTPKSLR</sequence>
<gene>
    <name evidence="1" type="ORF">VZT92_018664</name>
</gene>
<name>A0AAW1EI09_ZOAVI</name>
<comment type="caution">
    <text evidence="1">The sequence shown here is derived from an EMBL/GenBank/DDBJ whole genome shotgun (WGS) entry which is preliminary data.</text>
</comment>